<dbReference type="SUPFAM" id="SSF52172">
    <property type="entry name" value="CheY-like"/>
    <property type="match status" value="1"/>
</dbReference>
<evidence type="ECO:0000256" key="6">
    <source>
        <dbReference type="PROSITE-ProRule" id="PRU00169"/>
    </source>
</evidence>
<feature type="DNA-binding region" description="OmpR/PhoB-type" evidence="7">
    <location>
        <begin position="133"/>
        <end position="227"/>
    </location>
</feature>
<dbReference type="SMART" id="SM00448">
    <property type="entry name" value="REC"/>
    <property type="match status" value="1"/>
</dbReference>
<protein>
    <submittedName>
        <fullName evidence="10">Two component transcriptional regulator</fullName>
    </submittedName>
</protein>
<evidence type="ECO:0000256" key="2">
    <source>
        <dbReference type="ARBA" id="ARBA00023012"/>
    </source>
</evidence>
<organism evidence="10 11">
    <name type="scientific">Campylobacter hyointestinalis subsp. hyointestinalis</name>
    <dbReference type="NCBI Taxonomy" id="91352"/>
    <lineage>
        <taxon>Bacteria</taxon>
        <taxon>Pseudomonadati</taxon>
        <taxon>Campylobacterota</taxon>
        <taxon>Epsilonproteobacteria</taxon>
        <taxon>Campylobacterales</taxon>
        <taxon>Campylobacteraceae</taxon>
        <taxon>Campylobacter</taxon>
    </lineage>
</organism>
<evidence type="ECO:0000256" key="4">
    <source>
        <dbReference type="ARBA" id="ARBA00023125"/>
    </source>
</evidence>
<dbReference type="PROSITE" id="PS50110">
    <property type="entry name" value="RESPONSE_REGULATORY"/>
    <property type="match status" value="1"/>
</dbReference>
<dbReference type="PANTHER" id="PTHR48111:SF1">
    <property type="entry name" value="TWO-COMPONENT RESPONSE REGULATOR ORR33"/>
    <property type="match status" value="1"/>
</dbReference>
<proteinExistence type="predicted"/>
<keyword evidence="1 6" id="KW-0597">Phosphoprotein</keyword>
<evidence type="ECO:0000313" key="11">
    <source>
        <dbReference type="Proteomes" id="UP000052237"/>
    </source>
</evidence>
<feature type="modified residue" description="4-aspartylphosphate" evidence="6">
    <location>
        <position position="63"/>
    </location>
</feature>
<dbReference type="Gene3D" id="1.10.10.10">
    <property type="entry name" value="Winged helix-like DNA-binding domain superfamily/Winged helix DNA-binding domain"/>
    <property type="match status" value="1"/>
</dbReference>
<reference evidence="10 11" key="1">
    <citation type="submission" date="2015-11" db="EMBL/GenBank/DDBJ databases">
        <authorList>
            <consortium name="Pathogen Informatics"/>
        </authorList>
    </citation>
    <scope>NUCLEOTIDE SEQUENCE [LARGE SCALE GENOMIC DNA]</scope>
    <source>
        <strain evidence="10 11">006A-0059</strain>
    </source>
</reference>
<feature type="domain" description="OmpR/PhoB-type" evidence="9">
    <location>
        <begin position="133"/>
        <end position="227"/>
    </location>
</feature>
<keyword evidence="11" id="KW-1185">Reference proteome</keyword>
<sequence length="229" mass="26290">MIDENILKKLKNISVLLVEDDENTRFAITQSLQFYCKKIDVASDGLEGFDKFFKDNFDIVVTDINLPNLNGLEMLDEIKKRAPHVASIIITSYDTSENILASIELGAYNYLRKPFKIEELQITILMATKNLYDNKISLKDGYEYDLASKILYKNADTISFTKIESKLLYLLVSNIDKIVSYEMIENFVWGDKAMSSEALRMVIKKIRLKTKNDIIENISGVGYRVISKK</sequence>
<dbReference type="InterPro" id="IPR011006">
    <property type="entry name" value="CheY-like_superfamily"/>
</dbReference>
<evidence type="ECO:0000256" key="1">
    <source>
        <dbReference type="ARBA" id="ARBA00022553"/>
    </source>
</evidence>
<dbReference type="PANTHER" id="PTHR48111">
    <property type="entry name" value="REGULATOR OF RPOS"/>
    <property type="match status" value="1"/>
</dbReference>
<dbReference type="EMBL" id="FAVB01000002">
    <property type="protein sequence ID" value="CUU81005.1"/>
    <property type="molecule type" value="Genomic_DNA"/>
</dbReference>
<feature type="domain" description="Response regulatory" evidence="8">
    <location>
        <begin position="14"/>
        <end position="128"/>
    </location>
</feature>
<dbReference type="InterPro" id="IPR039420">
    <property type="entry name" value="WalR-like"/>
</dbReference>
<name>A0A0S4R1J9_CAMHY</name>
<dbReference type="InterPro" id="IPR001789">
    <property type="entry name" value="Sig_transdc_resp-reg_receiver"/>
</dbReference>
<dbReference type="GO" id="GO:0000976">
    <property type="term" value="F:transcription cis-regulatory region binding"/>
    <property type="evidence" value="ECO:0007669"/>
    <property type="project" value="TreeGrafter"/>
</dbReference>
<keyword evidence="4 7" id="KW-0238">DNA-binding</keyword>
<evidence type="ECO:0000259" key="8">
    <source>
        <dbReference type="PROSITE" id="PS50110"/>
    </source>
</evidence>
<dbReference type="GO" id="GO:0000156">
    <property type="term" value="F:phosphorelay response regulator activity"/>
    <property type="evidence" value="ECO:0007669"/>
    <property type="project" value="TreeGrafter"/>
</dbReference>
<dbReference type="PROSITE" id="PS51755">
    <property type="entry name" value="OMPR_PHOB"/>
    <property type="match status" value="1"/>
</dbReference>
<dbReference type="Gene3D" id="3.40.50.2300">
    <property type="match status" value="1"/>
</dbReference>
<dbReference type="SMART" id="SM00862">
    <property type="entry name" value="Trans_reg_C"/>
    <property type="match status" value="1"/>
</dbReference>
<gene>
    <name evidence="10" type="primary">mprA_2</name>
    <name evidence="10" type="ORF">ERS686654_01236</name>
</gene>
<accession>A0A0S4R1J9</accession>
<evidence type="ECO:0000256" key="7">
    <source>
        <dbReference type="PROSITE-ProRule" id="PRU01091"/>
    </source>
</evidence>
<evidence type="ECO:0000256" key="5">
    <source>
        <dbReference type="ARBA" id="ARBA00023163"/>
    </source>
</evidence>
<dbReference type="AlphaFoldDB" id="A0A0S4R1J9"/>
<evidence type="ECO:0000259" key="9">
    <source>
        <dbReference type="PROSITE" id="PS51755"/>
    </source>
</evidence>
<dbReference type="Pfam" id="PF00486">
    <property type="entry name" value="Trans_reg_C"/>
    <property type="match status" value="1"/>
</dbReference>
<dbReference type="Proteomes" id="UP000052237">
    <property type="component" value="Unassembled WGS sequence"/>
</dbReference>
<dbReference type="CDD" id="cd00383">
    <property type="entry name" value="trans_reg_C"/>
    <property type="match status" value="1"/>
</dbReference>
<comment type="caution">
    <text evidence="10">The sequence shown here is derived from an EMBL/GenBank/DDBJ whole genome shotgun (WGS) entry which is preliminary data.</text>
</comment>
<dbReference type="RefSeq" id="WP_059429441.1">
    <property type="nucleotide sequence ID" value="NZ_FAUY01000001.1"/>
</dbReference>
<evidence type="ECO:0000313" key="10">
    <source>
        <dbReference type="EMBL" id="CUU81005.1"/>
    </source>
</evidence>
<keyword evidence="5" id="KW-0804">Transcription</keyword>
<dbReference type="Pfam" id="PF00072">
    <property type="entry name" value="Response_reg"/>
    <property type="match status" value="1"/>
</dbReference>
<keyword evidence="2" id="KW-0902">Two-component regulatory system</keyword>
<dbReference type="STRING" id="32019.ERS672215_01035"/>
<dbReference type="CDD" id="cd00156">
    <property type="entry name" value="REC"/>
    <property type="match status" value="1"/>
</dbReference>
<dbReference type="GO" id="GO:0032993">
    <property type="term" value="C:protein-DNA complex"/>
    <property type="evidence" value="ECO:0007669"/>
    <property type="project" value="TreeGrafter"/>
</dbReference>
<keyword evidence="3" id="KW-0805">Transcription regulation</keyword>
<dbReference type="GO" id="GO:0006355">
    <property type="term" value="P:regulation of DNA-templated transcription"/>
    <property type="evidence" value="ECO:0007669"/>
    <property type="project" value="InterPro"/>
</dbReference>
<dbReference type="InterPro" id="IPR036388">
    <property type="entry name" value="WH-like_DNA-bd_sf"/>
</dbReference>
<dbReference type="GO" id="GO:0005829">
    <property type="term" value="C:cytosol"/>
    <property type="evidence" value="ECO:0007669"/>
    <property type="project" value="TreeGrafter"/>
</dbReference>
<dbReference type="InterPro" id="IPR001867">
    <property type="entry name" value="OmpR/PhoB-type_DNA-bd"/>
</dbReference>
<evidence type="ECO:0000256" key="3">
    <source>
        <dbReference type="ARBA" id="ARBA00023015"/>
    </source>
</evidence>